<evidence type="ECO:0000313" key="10">
    <source>
        <dbReference type="EMBL" id="CAF4063910.1"/>
    </source>
</evidence>
<dbReference type="InterPro" id="IPR020631">
    <property type="entry name" value="THF_DH/CycHdrlase_NAD-bd_dom"/>
</dbReference>
<evidence type="ECO:0000256" key="5">
    <source>
        <dbReference type="ARBA" id="ARBA00023002"/>
    </source>
</evidence>
<keyword evidence="2" id="KW-0554">One-carbon metabolism</keyword>
<dbReference type="PANTHER" id="PTHR48099:SF5">
    <property type="entry name" value="C-1-TETRAHYDROFOLATE SYNTHASE, CYTOPLASMIC"/>
    <property type="match status" value="1"/>
</dbReference>
<dbReference type="GO" id="GO:0004477">
    <property type="term" value="F:methenyltetrahydrofolate cyclohydrolase activity"/>
    <property type="evidence" value="ECO:0007669"/>
    <property type="project" value="UniProtKB-EC"/>
</dbReference>
<sequence>MNQWNDDPEIYGILVQLPLPKSLDQRCIFDTISVDKDVDGLHSYQLAALTSASNSRFSGLSIICSTGRGILEILQFYDVKLPGKFVCMVDTSRTIGVPLSMALSTRGSIITMCTLQTTNLKAKVEATDIVVDCAIVIDAGITVTENVNKRKMKVHGDVEQPDLLWKRASLVTPVPGGVGPITIAMLLQNTFDAYKFHLIQEISKAKK</sequence>
<dbReference type="Proteomes" id="UP000676336">
    <property type="component" value="Unassembled WGS sequence"/>
</dbReference>
<keyword evidence="3" id="KW-0378">Hydrolase</keyword>
<evidence type="ECO:0000313" key="13">
    <source>
        <dbReference type="Proteomes" id="UP000663842"/>
    </source>
</evidence>
<dbReference type="GO" id="GO:0005829">
    <property type="term" value="C:cytosol"/>
    <property type="evidence" value="ECO:0007669"/>
    <property type="project" value="TreeGrafter"/>
</dbReference>
<accession>A0A819UGI8</accession>
<evidence type="ECO:0000259" key="9">
    <source>
        <dbReference type="Pfam" id="PF02882"/>
    </source>
</evidence>
<dbReference type="Gene3D" id="3.40.50.720">
    <property type="entry name" value="NAD(P)-binding Rossmann-like Domain"/>
    <property type="match status" value="1"/>
</dbReference>
<evidence type="ECO:0000256" key="7">
    <source>
        <dbReference type="ARBA" id="ARBA00036357"/>
    </source>
</evidence>
<comment type="catalytic activity">
    <reaction evidence="7">
        <text>(6R)-5,10-methenyltetrahydrofolate + H2O = (6R)-10-formyltetrahydrofolate + H(+)</text>
        <dbReference type="Rhea" id="RHEA:23700"/>
        <dbReference type="ChEBI" id="CHEBI:15377"/>
        <dbReference type="ChEBI" id="CHEBI:15378"/>
        <dbReference type="ChEBI" id="CHEBI:57455"/>
        <dbReference type="ChEBI" id="CHEBI:195366"/>
        <dbReference type="EC" id="3.5.4.9"/>
    </reaction>
</comment>
<comment type="pathway">
    <text evidence="1">One-carbon metabolism; tetrahydrofolate interconversion.</text>
</comment>
<evidence type="ECO:0000256" key="4">
    <source>
        <dbReference type="ARBA" id="ARBA00022857"/>
    </source>
</evidence>
<dbReference type="PROSITE" id="PS00767">
    <property type="entry name" value="THF_DHG_CYH_2"/>
    <property type="match status" value="1"/>
</dbReference>
<dbReference type="InterPro" id="IPR036291">
    <property type="entry name" value="NAD(P)-bd_dom_sf"/>
</dbReference>
<protein>
    <recommendedName>
        <fullName evidence="15">Methenyltetrahydrofolate cyclohydrolase</fullName>
    </recommendedName>
</protein>
<dbReference type="GO" id="GO:0004488">
    <property type="term" value="F:methylenetetrahydrofolate dehydrogenase (NADP+) activity"/>
    <property type="evidence" value="ECO:0007669"/>
    <property type="project" value="InterPro"/>
</dbReference>
<dbReference type="InterPro" id="IPR046346">
    <property type="entry name" value="Aminoacid_DH-like_N_sf"/>
</dbReference>
<evidence type="ECO:0000313" key="11">
    <source>
        <dbReference type="EMBL" id="CAF4094530.1"/>
    </source>
</evidence>
<dbReference type="PRINTS" id="PR00085">
    <property type="entry name" value="THFDHDRGNASE"/>
</dbReference>
<organism evidence="11 13">
    <name type="scientific">Rotaria magnacalcarata</name>
    <dbReference type="NCBI Taxonomy" id="392030"/>
    <lineage>
        <taxon>Eukaryota</taxon>
        <taxon>Metazoa</taxon>
        <taxon>Spiralia</taxon>
        <taxon>Gnathifera</taxon>
        <taxon>Rotifera</taxon>
        <taxon>Eurotatoria</taxon>
        <taxon>Bdelloidea</taxon>
        <taxon>Philodinida</taxon>
        <taxon>Philodinidae</taxon>
        <taxon>Rotaria</taxon>
    </lineage>
</organism>
<evidence type="ECO:0000256" key="3">
    <source>
        <dbReference type="ARBA" id="ARBA00022801"/>
    </source>
</evidence>
<comment type="caution">
    <text evidence="11">The sequence shown here is derived from an EMBL/GenBank/DDBJ whole genome shotgun (WGS) entry which is preliminary data.</text>
</comment>
<dbReference type="InterPro" id="IPR000672">
    <property type="entry name" value="THF_DH/CycHdrlase"/>
</dbReference>
<dbReference type="SUPFAM" id="SSF53223">
    <property type="entry name" value="Aminoacid dehydrogenase-like, N-terminal domain"/>
    <property type="match status" value="1"/>
</dbReference>
<evidence type="ECO:0000313" key="14">
    <source>
        <dbReference type="Proteomes" id="UP000663866"/>
    </source>
</evidence>
<dbReference type="Proteomes" id="UP000663866">
    <property type="component" value="Unassembled WGS sequence"/>
</dbReference>
<dbReference type="Gene3D" id="3.40.50.10860">
    <property type="entry name" value="Leucine Dehydrogenase, chain A, domain 1"/>
    <property type="match status" value="1"/>
</dbReference>
<evidence type="ECO:0000256" key="1">
    <source>
        <dbReference type="ARBA" id="ARBA00004777"/>
    </source>
</evidence>
<dbReference type="AlphaFoldDB" id="A0A819UGI8"/>
<evidence type="ECO:0000256" key="2">
    <source>
        <dbReference type="ARBA" id="ARBA00022563"/>
    </source>
</evidence>
<keyword evidence="14" id="KW-1185">Reference proteome</keyword>
<gene>
    <name evidence="12" type="ORF">OVN521_LOCUS33432</name>
    <name evidence="10" type="ORF">SMN809_LOCUS15353</name>
    <name evidence="11" type="ORF">UXM345_LOCUS21872</name>
</gene>
<dbReference type="EMBL" id="CAJOBG010035311">
    <property type="protein sequence ID" value="CAF4369956.1"/>
    <property type="molecule type" value="Genomic_DNA"/>
</dbReference>
<dbReference type="Pfam" id="PF00763">
    <property type="entry name" value="THF_DHG_CYH"/>
    <property type="match status" value="1"/>
</dbReference>
<dbReference type="InterPro" id="IPR020630">
    <property type="entry name" value="THF_DH/CycHdrlase_cat_dom"/>
</dbReference>
<dbReference type="PANTHER" id="PTHR48099">
    <property type="entry name" value="C-1-TETRAHYDROFOLATE SYNTHASE, CYTOPLASMIC-RELATED"/>
    <property type="match status" value="1"/>
</dbReference>
<evidence type="ECO:0000259" key="8">
    <source>
        <dbReference type="Pfam" id="PF00763"/>
    </source>
</evidence>
<dbReference type="Pfam" id="PF02882">
    <property type="entry name" value="THF_DHG_CYH_C"/>
    <property type="match status" value="1"/>
</dbReference>
<evidence type="ECO:0000313" key="12">
    <source>
        <dbReference type="EMBL" id="CAF4369956.1"/>
    </source>
</evidence>
<evidence type="ECO:0000256" key="6">
    <source>
        <dbReference type="ARBA" id="ARBA00023268"/>
    </source>
</evidence>
<reference evidence="11" key="1">
    <citation type="submission" date="2021-02" db="EMBL/GenBank/DDBJ databases">
        <authorList>
            <person name="Nowell W R."/>
        </authorList>
    </citation>
    <scope>NUCLEOTIDE SEQUENCE</scope>
</reference>
<dbReference type="SUPFAM" id="SSF51735">
    <property type="entry name" value="NAD(P)-binding Rossmann-fold domains"/>
    <property type="match status" value="1"/>
</dbReference>
<dbReference type="EMBL" id="CAJOBF010003504">
    <property type="protein sequence ID" value="CAF4094530.1"/>
    <property type="molecule type" value="Genomic_DNA"/>
</dbReference>
<dbReference type="GO" id="GO:0035999">
    <property type="term" value="P:tetrahydrofolate interconversion"/>
    <property type="evidence" value="ECO:0007669"/>
    <property type="project" value="TreeGrafter"/>
</dbReference>
<dbReference type="InterPro" id="IPR020867">
    <property type="entry name" value="THF_DH/CycHdrlase_CS"/>
</dbReference>
<evidence type="ECO:0008006" key="15">
    <source>
        <dbReference type="Google" id="ProtNLM"/>
    </source>
</evidence>
<dbReference type="Proteomes" id="UP000663842">
    <property type="component" value="Unassembled WGS sequence"/>
</dbReference>
<feature type="domain" description="Tetrahydrofolate dehydrogenase/cyclohydrolase catalytic" evidence="8">
    <location>
        <begin position="2"/>
        <end position="39"/>
    </location>
</feature>
<feature type="domain" description="Tetrahydrofolate dehydrogenase/cyclohydrolase NAD(P)-binding" evidence="9">
    <location>
        <begin position="65"/>
        <end position="196"/>
    </location>
</feature>
<keyword evidence="5" id="KW-0560">Oxidoreductase</keyword>
<dbReference type="EMBL" id="CAJOBI010006576">
    <property type="protein sequence ID" value="CAF4063910.1"/>
    <property type="molecule type" value="Genomic_DNA"/>
</dbReference>
<proteinExistence type="predicted"/>
<keyword evidence="6" id="KW-0511">Multifunctional enzyme</keyword>
<keyword evidence="4" id="KW-0521">NADP</keyword>
<name>A0A819UGI8_9BILA</name>